<protein>
    <submittedName>
        <fullName evidence="3">Serine/threonine-protein phosphatase 7 long form like protein</fullName>
    </submittedName>
</protein>
<dbReference type="AlphaFoldDB" id="A0AAW0J9R8"/>
<evidence type="ECO:0000256" key="1">
    <source>
        <dbReference type="SAM" id="MobiDB-lite"/>
    </source>
</evidence>
<evidence type="ECO:0000313" key="3">
    <source>
        <dbReference type="EMBL" id="KAK7823317.1"/>
    </source>
</evidence>
<feature type="region of interest" description="Disordered" evidence="1">
    <location>
        <begin position="293"/>
        <end position="341"/>
    </location>
</feature>
<gene>
    <name evidence="3" type="primary">MAIL3_18</name>
    <name evidence="3" type="ORF">CFP56_035640</name>
</gene>
<dbReference type="GO" id="GO:0010073">
    <property type="term" value="P:meristem maintenance"/>
    <property type="evidence" value="ECO:0007669"/>
    <property type="project" value="InterPro"/>
</dbReference>
<feature type="region of interest" description="Disordered" evidence="1">
    <location>
        <begin position="1"/>
        <end position="20"/>
    </location>
</feature>
<dbReference type="PANTHER" id="PTHR46033">
    <property type="entry name" value="PROTEIN MAIN-LIKE 2"/>
    <property type="match status" value="1"/>
</dbReference>
<dbReference type="Pfam" id="PF10536">
    <property type="entry name" value="PMD"/>
    <property type="match status" value="1"/>
</dbReference>
<name>A0AAW0J9R8_QUESU</name>
<dbReference type="InterPro" id="IPR044824">
    <property type="entry name" value="MAIN-like"/>
</dbReference>
<dbReference type="InterPro" id="IPR019557">
    <property type="entry name" value="AminoTfrase-like_pln_mobile"/>
</dbReference>
<keyword evidence="4" id="KW-1185">Reference proteome</keyword>
<evidence type="ECO:0000313" key="4">
    <source>
        <dbReference type="Proteomes" id="UP000237347"/>
    </source>
</evidence>
<sequence>MQLQSMEPGPANGAQLTRQPMHRSTALWETPVGQVPIDMPCYEATTTADGCRWKGPKSTTEHATHVLAAYRASLSSMRAHQVVWEPYRDVLDSLPPYCTAGRHIWRATVPLIYFWIVEDHHPERVFRQFGMKQAPPGLVDTSVELHRISLQCKLETDWVQQHAIYIDRWAHRGERVANAPTLDGDTTYLAAYMAEYRRSTRRYITRESAYWEILLTKTLDLVGELNQVALDNVRAMASEASTHATSRGGRGGGSRGRGRSGGRGGRGGGPDIHIDDLDDEALEADWDTYMDGAGSSRCTSDATAQASHPVGHDDNAEHTSHAQARPRSPLPTPLSPPLFSGSAHEGGCIFVPTPGLPTPPVVQAKPTQEPSLSNLDEPAAQITPLSPPLFSGSAHEVAVYLYPPLVYRPHL</sequence>
<comment type="caution">
    <text evidence="3">The sequence shown here is derived from an EMBL/GenBank/DDBJ whole genome shotgun (WGS) entry which is preliminary data.</text>
</comment>
<feature type="compositionally biased region" description="Basic and acidic residues" evidence="1">
    <location>
        <begin position="310"/>
        <end position="320"/>
    </location>
</feature>
<evidence type="ECO:0000259" key="2">
    <source>
        <dbReference type="Pfam" id="PF10536"/>
    </source>
</evidence>
<organism evidence="3 4">
    <name type="scientific">Quercus suber</name>
    <name type="common">Cork oak</name>
    <dbReference type="NCBI Taxonomy" id="58331"/>
    <lineage>
        <taxon>Eukaryota</taxon>
        <taxon>Viridiplantae</taxon>
        <taxon>Streptophyta</taxon>
        <taxon>Embryophyta</taxon>
        <taxon>Tracheophyta</taxon>
        <taxon>Spermatophyta</taxon>
        <taxon>Magnoliopsida</taxon>
        <taxon>eudicotyledons</taxon>
        <taxon>Gunneridae</taxon>
        <taxon>Pentapetalae</taxon>
        <taxon>rosids</taxon>
        <taxon>fabids</taxon>
        <taxon>Fagales</taxon>
        <taxon>Fagaceae</taxon>
        <taxon>Quercus</taxon>
    </lineage>
</organism>
<dbReference type="Proteomes" id="UP000237347">
    <property type="component" value="Unassembled WGS sequence"/>
</dbReference>
<feature type="compositionally biased region" description="Polar residues" evidence="1">
    <location>
        <begin position="296"/>
        <end position="306"/>
    </location>
</feature>
<feature type="compositionally biased region" description="Gly residues" evidence="1">
    <location>
        <begin position="248"/>
        <end position="270"/>
    </location>
</feature>
<reference evidence="3 4" key="1">
    <citation type="journal article" date="2018" name="Sci. Data">
        <title>The draft genome sequence of cork oak.</title>
        <authorList>
            <person name="Ramos A.M."/>
            <person name="Usie A."/>
            <person name="Barbosa P."/>
            <person name="Barros P.M."/>
            <person name="Capote T."/>
            <person name="Chaves I."/>
            <person name="Simoes F."/>
            <person name="Abreu I."/>
            <person name="Carrasquinho I."/>
            <person name="Faro C."/>
            <person name="Guimaraes J.B."/>
            <person name="Mendonca D."/>
            <person name="Nobrega F."/>
            <person name="Rodrigues L."/>
            <person name="Saibo N.J.M."/>
            <person name="Varela M.C."/>
            <person name="Egas C."/>
            <person name="Matos J."/>
            <person name="Miguel C.M."/>
            <person name="Oliveira M.M."/>
            <person name="Ricardo C.P."/>
            <person name="Goncalves S."/>
        </authorList>
    </citation>
    <scope>NUCLEOTIDE SEQUENCE [LARGE SCALE GENOMIC DNA]</scope>
    <source>
        <strain evidence="4">cv. HL8</strain>
    </source>
</reference>
<feature type="domain" description="Aminotransferase-like plant mobile" evidence="2">
    <location>
        <begin position="49"/>
        <end position="192"/>
    </location>
</feature>
<dbReference type="PANTHER" id="PTHR46033:SF8">
    <property type="entry name" value="PROTEIN MAINTENANCE OF MERISTEMS-LIKE"/>
    <property type="match status" value="1"/>
</dbReference>
<accession>A0AAW0J9R8</accession>
<proteinExistence type="predicted"/>
<feature type="region of interest" description="Disordered" evidence="1">
    <location>
        <begin position="239"/>
        <end position="275"/>
    </location>
</feature>
<dbReference type="EMBL" id="PKMF04000637">
    <property type="protein sequence ID" value="KAK7823317.1"/>
    <property type="molecule type" value="Genomic_DNA"/>
</dbReference>